<gene>
    <name evidence="4" type="ORF">FQP90_06435</name>
</gene>
<evidence type="ECO:0000256" key="2">
    <source>
        <dbReference type="ARBA" id="ARBA00023002"/>
    </source>
</evidence>
<dbReference type="InterPro" id="IPR050268">
    <property type="entry name" value="NADH-dep_flavin_reductase"/>
</dbReference>
<dbReference type="Proteomes" id="UP000316500">
    <property type="component" value="Unassembled WGS sequence"/>
</dbReference>
<evidence type="ECO:0000256" key="1">
    <source>
        <dbReference type="ARBA" id="ARBA00008898"/>
    </source>
</evidence>
<dbReference type="GO" id="GO:0042602">
    <property type="term" value="F:riboflavin reductase (NADPH) activity"/>
    <property type="evidence" value="ECO:0007669"/>
    <property type="project" value="TreeGrafter"/>
</dbReference>
<dbReference type="Gene3D" id="2.30.110.10">
    <property type="entry name" value="Electron Transport, Fmn-binding Protein, Chain A"/>
    <property type="match status" value="1"/>
</dbReference>
<keyword evidence="2" id="KW-0560">Oxidoreductase</keyword>
<dbReference type="InterPro" id="IPR012349">
    <property type="entry name" value="Split_barrel_FMN-bd"/>
</dbReference>
<name>A0A558H6E5_PAENT</name>
<comment type="caution">
    <text evidence="4">The sequence shown here is derived from an EMBL/GenBank/DDBJ whole genome shotgun (WGS) entry which is preliminary data.</text>
</comment>
<feature type="domain" description="Flavin reductase like" evidence="3">
    <location>
        <begin position="18"/>
        <end position="162"/>
    </location>
</feature>
<dbReference type="RefSeq" id="WP_144648859.1">
    <property type="nucleotide sequence ID" value="NZ_VNFK01000004.1"/>
</dbReference>
<proteinExistence type="inferred from homology"/>
<dbReference type="InterPro" id="IPR029016">
    <property type="entry name" value="GAF-like_dom_sf"/>
</dbReference>
<dbReference type="PANTHER" id="PTHR30466:SF11">
    <property type="entry name" value="FLAVIN-DEPENDENT MONOOXYGENASE, REDUCTASE SUBUNIT HSAB"/>
    <property type="match status" value="1"/>
</dbReference>
<dbReference type="OrthoDB" id="9792858at2"/>
<sequence length="389" mass="41915">MTDTKIRSLDPMKFREVLGHYPTGVTAVTGIADDGEPCAMVVGTFTSVSLDPPLVAFMPTRSSFTFDKLRTAKSLAINILAQDQEQLCRRLAKPQADKLRNEAWSLSAGGAPVLDGIVASIDCSIEQVVEGGDHFIVLCAVQDLNVHRSIAPLVFFQGGYGGFAMGSFMIRADQDLAPTIARAQALRADVEALAAEIGGEVTLFTRQGDDAIAVLSAVGGETDIISPLGSHYPLIPPLGDAFIAWSSLQDQQAWLSKAFGATEEELATLRRRLEEAHRRGWSLSLDAPGRRDLLEAAIGEYGVGDQLPAKQREISQRIVKSAGYFPVGELDQAASHDVATITVPIHQPESEPQLILRLLYPPKGVSGATVEAWAQRIVDFATEATQRLN</sequence>
<evidence type="ECO:0000313" key="5">
    <source>
        <dbReference type="Proteomes" id="UP000316500"/>
    </source>
</evidence>
<dbReference type="PANTHER" id="PTHR30466">
    <property type="entry name" value="FLAVIN REDUCTASE"/>
    <property type="match status" value="1"/>
</dbReference>
<organism evidence="4 5">
    <name type="scientific">Paenarthrobacter nitroguajacolicus</name>
    <name type="common">Arthrobacter nitroguajacolicus</name>
    <dbReference type="NCBI Taxonomy" id="211146"/>
    <lineage>
        <taxon>Bacteria</taxon>
        <taxon>Bacillati</taxon>
        <taxon>Actinomycetota</taxon>
        <taxon>Actinomycetes</taxon>
        <taxon>Micrococcales</taxon>
        <taxon>Micrococcaceae</taxon>
        <taxon>Paenarthrobacter</taxon>
    </lineage>
</organism>
<accession>A0A558H6E5</accession>
<dbReference type="EMBL" id="VNFK01000004">
    <property type="protein sequence ID" value="TVU64702.1"/>
    <property type="molecule type" value="Genomic_DNA"/>
</dbReference>
<dbReference type="SMART" id="SM00903">
    <property type="entry name" value="Flavin_Reduct"/>
    <property type="match status" value="1"/>
</dbReference>
<dbReference type="SUPFAM" id="SSF50475">
    <property type="entry name" value="FMN-binding split barrel"/>
    <property type="match status" value="1"/>
</dbReference>
<comment type="similarity">
    <text evidence="1">Belongs to the non-flavoprotein flavin reductase family.</text>
</comment>
<reference evidence="4 5" key="1">
    <citation type="submission" date="2019-07" db="EMBL/GenBank/DDBJ databases">
        <title>Diversity of Bacteria from Kongsfjorden, Arctic.</title>
        <authorList>
            <person name="Yu Y."/>
        </authorList>
    </citation>
    <scope>NUCLEOTIDE SEQUENCE [LARGE SCALE GENOMIC DNA]</scope>
    <source>
        <strain evidence="4 5">SM1928</strain>
    </source>
</reference>
<dbReference type="AlphaFoldDB" id="A0A558H6E5"/>
<protein>
    <submittedName>
        <fullName evidence="4">Flavin reductase family protein</fullName>
    </submittedName>
</protein>
<dbReference type="Pfam" id="PF01613">
    <property type="entry name" value="Flavin_Reduct"/>
    <property type="match status" value="1"/>
</dbReference>
<evidence type="ECO:0000259" key="3">
    <source>
        <dbReference type="SMART" id="SM00903"/>
    </source>
</evidence>
<dbReference type="Gene3D" id="3.30.450.40">
    <property type="match status" value="1"/>
</dbReference>
<evidence type="ECO:0000313" key="4">
    <source>
        <dbReference type="EMBL" id="TVU64702.1"/>
    </source>
</evidence>
<dbReference type="InterPro" id="IPR002563">
    <property type="entry name" value="Flavin_Rdtase-like_dom"/>
</dbReference>
<dbReference type="SUPFAM" id="SSF55781">
    <property type="entry name" value="GAF domain-like"/>
    <property type="match status" value="1"/>
</dbReference>
<dbReference type="GO" id="GO:0010181">
    <property type="term" value="F:FMN binding"/>
    <property type="evidence" value="ECO:0007669"/>
    <property type="project" value="InterPro"/>
</dbReference>